<accession>A0AAV4H228</accession>
<proteinExistence type="predicted"/>
<sequence length="105" mass="11567">MGCDYSGFGSRPTCIQFTSRPVIVCFSRLGCQFHGWLLTRAGGRAVYLVSTGGQAVTGRTVEGATLKHNDHDERRRGRLFIYKKTIVGRIRGDSDRLGNGADSWS</sequence>
<evidence type="ECO:0000313" key="2">
    <source>
        <dbReference type="Proteomes" id="UP000762676"/>
    </source>
</evidence>
<dbReference type="Proteomes" id="UP000762676">
    <property type="component" value="Unassembled WGS sequence"/>
</dbReference>
<dbReference type="EMBL" id="BMAT01008736">
    <property type="protein sequence ID" value="GFR91577.1"/>
    <property type="molecule type" value="Genomic_DNA"/>
</dbReference>
<protein>
    <submittedName>
        <fullName evidence="1">Uncharacterized protein</fullName>
    </submittedName>
</protein>
<name>A0AAV4H228_9GAST</name>
<comment type="caution">
    <text evidence="1">The sequence shown here is derived from an EMBL/GenBank/DDBJ whole genome shotgun (WGS) entry which is preliminary data.</text>
</comment>
<reference evidence="1 2" key="1">
    <citation type="journal article" date="2021" name="Elife">
        <title>Chloroplast acquisition without the gene transfer in kleptoplastic sea slugs, Plakobranchus ocellatus.</title>
        <authorList>
            <person name="Maeda T."/>
            <person name="Takahashi S."/>
            <person name="Yoshida T."/>
            <person name="Shimamura S."/>
            <person name="Takaki Y."/>
            <person name="Nagai Y."/>
            <person name="Toyoda A."/>
            <person name="Suzuki Y."/>
            <person name="Arimoto A."/>
            <person name="Ishii H."/>
            <person name="Satoh N."/>
            <person name="Nishiyama T."/>
            <person name="Hasebe M."/>
            <person name="Maruyama T."/>
            <person name="Minagawa J."/>
            <person name="Obokata J."/>
            <person name="Shigenobu S."/>
        </authorList>
    </citation>
    <scope>NUCLEOTIDE SEQUENCE [LARGE SCALE GENOMIC DNA]</scope>
</reference>
<gene>
    <name evidence="1" type="ORF">ElyMa_004331700</name>
</gene>
<dbReference type="AlphaFoldDB" id="A0AAV4H228"/>
<organism evidence="1 2">
    <name type="scientific">Elysia marginata</name>
    <dbReference type="NCBI Taxonomy" id="1093978"/>
    <lineage>
        <taxon>Eukaryota</taxon>
        <taxon>Metazoa</taxon>
        <taxon>Spiralia</taxon>
        <taxon>Lophotrochozoa</taxon>
        <taxon>Mollusca</taxon>
        <taxon>Gastropoda</taxon>
        <taxon>Heterobranchia</taxon>
        <taxon>Euthyneura</taxon>
        <taxon>Panpulmonata</taxon>
        <taxon>Sacoglossa</taxon>
        <taxon>Placobranchoidea</taxon>
        <taxon>Plakobranchidae</taxon>
        <taxon>Elysia</taxon>
    </lineage>
</organism>
<evidence type="ECO:0000313" key="1">
    <source>
        <dbReference type="EMBL" id="GFR91577.1"/>
    </source>
</evidence>
<keyword evidence="2" id="KW-1185">Reference proteome</keyword>